<dbReference type="Proteomes" id="UP001596083">
    <property type="component" value="Unassembled WGS sequence"/>
</dbReference>
<proteinExistence type="predicted"/>
<evidence type="ECO:0000256" key="1">
    <source>
        <dbReference type="SAM" id="MobiDB-lite"/>
    </source>
</evidence>
<dbReference type="EMBL" id="JBHSPB010000035">
    <property type="protein sequence ID" value="MFC5724793.1"/>
    <property type="molecule type" value="Genomic_DNA"/>
</dbReference>
<dbReference type="SUPFAM" id="SSF48452">
    <property type="entry name" value="TPR-like"/>
    <property type="match status" value="1"/>
</dbReference>
<gene>
    <name evidence="3" type="ORF">ACFP1Z_32060</name>
</gene>
<dbReference type="InterPro" id="IPR010982">
    <property type="entry name" value="Lambda_DNA-bd_dom_sf"/>
</dbReference>
<dbReference type="InterPro" id="IPR011990">
    <property type="entry name" value="TPR-like_helical_dom_sf"/>
</dbReference>
<dbReference type="InterPro" id="IPR001387">
    <property type="entry name" value="Cro/C1-type_HTH"/>
</dbReference>
<feature type="region of interest" description="Disordered" evidence="1">
    <location>
        <begin position="70"/>
        <end position="90"/>
    </location>
</feature>
<sequence length="415" mass="44903">MSTPEERKAFGSRVAELRKQRGVKQDELAAAIGRTSSWMSQVERGVQPVNRLDVLRLLADGLGVPLRTLRPDAPAELPTPRSESAEHASDLDQARLVISGHPVPEVLLVDTAASRPADLPELRTAVDRAWELTHGNRFAELSAALGPLVPRLERVVRTAPDRERPELSLLLSRTYQALSAAFVRQDEPDAAWIAADRAIQAAEKSGEPLQVFASIFRLVQAFVRLRRLDQAEHAATTAVNALRQHTDDSAVPSAEALSLLGSLHLVLALVHARAGNRAEARGEIGRARETAQRVAADRNDFNLEFGPTNTEIQAVSIAVDLGDAGEAIEVGQQIDASALSVERRARLAMDMGRAYAQRRQSGEALAYLLQAEALSPELIHTHVAARNAIRELVLVAGRAAGPELKALAERADALP</sequence>
<dbReference type="PROSITE" id="PS50943">
    <property type="entry name" value="HTH_CROC1"/>
    <property type="match status" value="1"/>
</dbReference>
<organism evidence="3 4">
    <name type="scientific">Streptomyces gamaensis</name>
    <dbReference type="NCBI Taxonomy" id="1763542"/>
    <lineage>
        <taxon>Bacteria</taxon>
        <taxon>Bacillati</taxon>
        <taxon>Actinomycetota</taxon>
        <taxon>Actinomycetes</taxon>
        <taxon>Kitasatosporales</taxon>
        <taxon>Streptomycetaceae</taxon>
        <taxon>Streptomyces</taxon>
    </lineage>
</organism>
<dbReference type="Gene3D" id="1.10.260.40">
    <property type="entry name" value="lambda repressor-like DNA-binding domains"/>
    <property type="match status" value="1"/>
</dbReference>
<dbReference type="SUPFAM" id="SSF47413">
    <property type="entry name" value="lambda repressor-like DNA-binding domains"/>
    <property type="match status" value="1"/>
</dbReference>
<evidence type="ECO:0000313" key="4">
    <source>
        <dbReference type="Proteomes" id="UP001596083"/>
    </source>
</evidence>
<dbReference type="Pfam" id="PF13560">
    <property type="entry name" value="HTH_31"/>
    <property type="match status" value="1"/>
</dbReference>
<evidence type="ECO:0000313" key="3">
    <source>
        <dbReference type="EMBL" id="MFC5724793.1"/>
    </source>
</evidence>
<protein>
    <submittedName>
        <fullName evidence="3">Helix-turn-helix domain-containing protein</fullName>
    </submittedName>
</protein>
<dbReference type="SMART" id="SM00530">
    <property type="entry name" value="HTH_XRE"/>
    <property type="match status" value="1"/>
</dbReference>
<dbReference type="RefSeq" id="WP_390321289.1">
    <property type="nucleotide sequence ID" value="NZ_JBHSPB010000035.1"/>
</dbReference>
<comment type="caution">
    <text evidence="3">The sequence shown here is derived from an EMBL/GenBank/DDBJ whole genome shotgun (WGS) entry which is preliminary data.</text>
</comment>
<evidence type="ECO:0000259" key="2">
    <source>
        <dbReference type="PROSITE" id="PS50943"/>
    </source>
</evidence>
<feature type="domain" description="HTH cro/C1-type" evidence="2">
    <location>
        <begin position="14"/>
        <end position="69"/>
    </location>
</feature>
<dbReference type="CDD" id="cd00093">
    <property type="entry name" value="HTH_XRE"/>
    <property type="match status" value="1"/>
</dbReference>
<reference evidence="4" key="1">
    <citation type="journal article" date="2019" name="Int. J. Syst. Evol. Microbiol.">
        <title>The Global Catalogue of Microorganisms (GCM) 10K type strain sequencing project: providing services to taxonomists for standard genome sequencing and annotation.</title>
        <authorList>
            <consortium name="The Broad Institute Genomics Platform"/>
            <consortium name="The Broad Institute Genome Sequencing Center for Infectious Disease"/>
            <person name="Wu L."/>
            <person name="Ma J."/>
        </authorList>
    </citation>
    <scope>NUCLEOTIDE SEQUENCE [LARGE SCALE GENOMIC DNA]</scope>
    <source>
        <strain evidence="4">CGMCC 4.7304</strain>
    </source>
</reference>
<name>A0ABW0ZAH0_9ACTN</name>
<dbReference type="Gene3D" id="1.25.40.10">
    <property type="entry name" value="Tetratricopeptide repeat domain"/>
    <property type="match status" value="1"/>
</dbReference>
<keyword evidence="4" id="KW-1185">Reference proteome</keyword>
<accession>A0ABW0ZAH0</accession>